<name>A0ABD2YZP9_9GENT</name>
<evidence type="ECO:0000313" key="2">
    <source>
        <dbReference type="Proteomes" id="UP001630127"/>
    </source>
</evidence>
<dbReference type="PANTHER" id="PTHR38224">
    <property type="entry name" value="PHLOEM SPECIFIC PROTEIN"/>
    <property type="match status" value="1"/>
</dbReference>
<feature type="non-terminal residue" evidence="1">
    <location>
        <position position="1"/>
    </location>
</feature>
<comment type="caution">
    <text evidence="1">The sequence shown here is derived from an EMBL/GenBank/DDBJ whole genome shotgun (WGS) entry which is preliminary data.</text>
</comment>
<sequence length="141" mass="16641">TKPRRKNERKMSDYHTNPRCGWNTTSLEYVEHVTGMQRMPSVTTDVPDFPNVHSALQNNVIYEEECDDPHQQVNHHNLMHQAPVPQKKVQFTEHEKSTEVVKDGKTDQVHVEKDINMEADGFIQQKHRKFELYKWATFKGR</sequence>
<proteinExistence type="predicted"/>
<dbReference type="AlphaFoldDB" id="A0ABD2YZP9"/>
<organism evidence="1 2">
    <name type="scientific">Cinchona calisaya</name>
    <dbReference type="NCBI Taxonomy" id="153742"/>
    <lineage>
        <taxon>Eukaryota</taxon>
        <taxon>Viridiplantae</taxon>
        <taxon>Streptophyta</taxon>
        <taxon>Embryophyta</taxon>
        <taxon>Tracheophyta</taxon>
        <taxon>Spermatophyta</taxon>
        <taxon>Magnoliopsida</taxon>
        <taxon>eudicotyledons</taxon>
        <taxon>Gunneridae</taxon>
        <taxon>Pentapetalae</taxon>
        <taxon>asterids</taxon>
        <taxon>lamiids</taxon>
        <taxon>Gentianales</taxon>
        <taxon>Rubiaceae</taxon>
        <taxon>Cinchonoideae</taxon>
        <taxon>Cinchoneae</taxon>
        <taxon>Cinchona</taxon>
    </lineage>
</organism>
<protein>
    <submittedName>
        <fullName evidence="1">Uncharacterized protein</fullName>
    </submittedName>
</protein>
<reference evidence="1 2" key="1">
    <citation type="submission" date="2024-11" db="EMBL/GenBank/DDBJ databases">
        <title>A near-complete genome assembly of Cinchona calisaya.</title>
        <authorList>
            <person name="Lian D.C."/>
            <person name="Zhao X.W."/>
            <person name="Wei L."/>
        </authorList>
    </citation>
    <scope>NUCLEOTIDE SEQUENCE [LARGE SCALE GENOMIC DNA]</scope>
    <source>
        <tissue evidence="1">Nenye</tissue>
    </source>
</reference>
<gene>
    <name evidence="1" type="ORF">ACH5RR_025453</name>
</gene>
<evidence type="ECO:0000313" key="1">
    <source>
        <dbReference type="EMBL" id="KAL3512736.1"/>
    </source>
</evidence>
<dbReference type="Proteomes" id="UP001630127">
    <property type="component" value="Unassembled WGS sequence"/>
</dbReference>
<accession>A0ABD2YZP9</accession>
<dbReference type="EMBL" id="JBJUIK010000011">
    <property type="protein sequence ID" value="KAL3512736.1"/>
    <property type="molecule type" value="Genomic_DNA"/>
</dbReference>
<keyword evidence="2" id="KW-1185">Reference proteome</keyword>
<dbReference type="PANTHER" id="PTHR38224:SF1">
    <property type="entry name" value="PHLOEM SPECIFIC PROTEIN"/>
    <property type="match status" value="1"/>
</dbReference>